<dbReference type="PANTHER" id="PTHR36681">
    <property type="entry name" value="NUCLEAR GTPASE, GERMINAL CENTER-ASSOCIATED, TANDEM DUPLICATE 3"/>
    <property type="match status" value="1"/>
</dbReference>
<gene>
    <name evidence="5" type="ORF">N8I77_005867</name>
</gene>
<feature type="coiled-coil region" evidence="1">
    <location>
        <begin position="507"/>
        <end position="555"/>
    </location>
</feature>
<evidence type="ECO:0000256" key="1">
    <source>
        <dbReference type="SAM" id="Coils"/>
    </source>
</evidence>
<dbReference type="InterPro" id="IPR027417">
    <property type="entry name" value="P-loop_NTPase"/>
</dbReference>
<feature type="compositionally biased region" description="Basic and acidic residues" evidence="2">
    <location>
        <begin position="1"/>
        <end position="18"/>
    </location>
</feature>
<dbReference type="Proteomes" id="UP001265746">
    <property type="component" value="Unassembled WGS sequence"/>
</dbReference>
<feature type="region of interest" description="Disordered" evidence="2">
    <location>
        <begin position="1"/>
        <end position="53"/>
    </location>
</feature>
<feature type="domain" description="Dynamin N-terminal" evidence="3">
    <location>
        <begin position="118"/>
        <end position="346"/>
    </location>
</feature>
<evidence type="ECO:0000313" key="6">
    <source>
        <dbReference type="Proteomes" id="UP001265746"/>
    </source>
</evidence>
<dbReference type="Pfam" id="PF00350">
    <property type="entry name" value="Dynamin_N"/>
    <property type="match status" value="1"/>
</dbReference>
<evidence type="ECO:0008006" key="7">
    <source>
        <dbReference type="Google" id="ProtNLM"/>
    </source>
</evidence>
<dbReference type="Pfam" id="PF24564">
    <property type="entry name" value="DUF7605"/>
    <property type="match status" value="1"/>
</dbReference>
<dbReference type="SUPFAM" id="SSF52540">
    <property type="entry name" value="P-loop containing nucleoside triphosphate hydrolases"/>
    <property type="match status" value="1"/>
</dbReference>
<feature type="compositionally biased region" description="Basic and acidic residues" evidence="2">
    <location>
        <begin position="452"/>
        <end position="467"/>
    </location>
</feature>
<dbReference type="AlphaFoldDB" id="A0AAD9W601"/>
<dbReference type="InterPro" id="IPR045063">
    <property type="entry name" value="Dynamin_N"/>
</dbReference>
<evidence type="ECO:0000313" key="5">
    <source>
        <dbReference type="EMBL" id="KAK2607165.1"/>
    </source>
</evidence>
<reference evidence="5" key="1">
    <citation type="submission" date="2023-06" db="EMBL/GenBank/DDBJ databases">
        <authorList>
            <person name="Noh H."/>
        </authorList>
    </citation>
    <scope>NUCLEOTIDE SEQUENCE</scope>
    <source>
        <strain evidence="5">DUCC20226</strain>
    </source>
</reference>
<proteinExistence type="predicted"/>
<dbReference type="Gene3D" id="3.40.50.300">
    <property type="entry name" value="P-loop containing nucleotide triphosphate hydrolases"/>
    <property type="match status" value="1"/>
</dbReference>
<name>A0AAD9W601_PHOAM</name>
<feature type="region of interest" description="Disordered" evidence="2">
    <location>
        <begin position="450"/>
        <end position="504"/>
    </location>
</feature>
<evidence type="ECO:0000259" key="4">
    <source>
        <dbReference type="Pfam" id="PF24564"/>
    </source>
</evidence>
<evidence type="ECO:0000259" key="3">
    <source>
        <dbReference type="Pfam" id="PF00350"/>
    </source>
</evidence>
<protein>
    <recommendedName>
        <fullName evidence="7">Nuclear GTPase SLIP-GC</fullName>
    </recommendedName>
</protein>
<organism evidence="5 6">
    <name type="scientific">Phomopsis amygdali</name>
    <name type="common">Fusicoccum amygdali</name>
    <dbReference type="NCBI Taxonomy" id="1214568"/>
    <lineage>
        <taxon>Eukaryota</taxon>
        <taxon>Fungi</taxon>
        <taxon>Dikarya</taxon>
        <taxon>Ascomycota</taxon>
        <taxon>Pezizomycotina</taxon>
        <taxon>Sordariomycetes</taxon>
        <taxon>Sordariomycetidae</taxon>
        <taxon>Diaporthales</taxon>
        <taxon>Diaporthaceae</taxon>
        <taxon>Diaporthe</taxon>
    </lineage>
</organism>
<evidence type="ECO:0000256" key="2">
    <source>
        <dbReference type="SAM" id="MobiDB-lite"/>
    </source>
</evidence>
<feature type="domain" description="DUF7605" evidence="4">
    <location>
        <begin position="758"/>
        <end position="921"/>
    </location>
</feature>
<comment type="caution">
    <text evidence="5">The sequence shown here is derived from an EMBL/GenBank/DDBJ whole genome shotgun (WGS) entry which is preliminary data.</text>
</comment>
<dbReference type="EMBL" id="JAUJFL010000003">
    <property type="protein sequence ID" value="KAK2607165.1"/>
    <property type="molecule type" value="Genomic_DNA"/>
</dbReference>
<keyword evidence="1" id="KW-0175">Coiled coil</keyword>
<dbReference type="PANTHER" id="PTHR36681:SF3">
    <property type="entry name" value="NUCLEAR GTPASE, GERMINAL CENTER-ASSOCIATED, TANDEM DUPLICATE 3"/>
    <property type="match status" value="1"/>
</dbReference>
<keyword evidence="6" id="KW-1185">Reference proteome</keyword>
<feature type="coiled-coil region" evidence="1">
    <location>
        <begin position="398"/>
        <end position="439"/>
    </location>
</feature>
<sequence>MADVPVKYEARRLIKPDPDTGQGDTDMTSVPTSDTTSAGRARHESEKPSTDGTNYIEQLVSSASLPDLEDGVQVGLGLLEDLKSPLEKAQDAANTQAAQWRQLIQQLQGQAEPARTVVGVVGNTGAGKSSVINALLDEERLIPTNGMRACTASATEISYNYSNDPEKLYRAEIEFISAENWSQELRALLGDLIDGNGIVSRECNNPDSEAGLAYSKIKAVYPRRSKEDIANSDSSELSQELLVRSVLGTVKRLNSTTSGDLFEGLQHYVDSKEKKDRQMEYWPLIKVVKIFCKAPALSTGAVIVDLPGVQDSNAARAAVADSYMKTCTGLWITAAIQRAVDDKTAKNLLGESFKRQLKYDGTYSAVTFICTKTDDILESEVSSSLDIKGEVTEYWRQIETLNQTHKTLEVQIQHMESEKNDLEYQLDDLEQKFDSWDDLLVKLTTGETVYRPSEDSKKRKRKTDLGRQHKRQNAVDSLSDSDYLEDSDDANNKESDQSFDQKIPLTEEDIEEQLANMKTQKKELGKSKRNLKEKISKLKKDAAQASTDKAALQSEAKMLCIKGRNEYSRDAIKNDFAMGIKELNQESAIEEDEAAFDPDEDTQNYDEIVRSLPVFCVSARAYQKLAGRLQHDAVQIDGFLSQDDTEIPQLQEHAKKLTESVRLNTSQSFLNELNQLLNSMKLWAFDGTRLAVSNKYQEIDELFLRTRLVSLQKDLHKAVKDFQSSLRHTLRERLYSTFDRLIPAASDNAVATANGWGAAKSLGGLFWATYKATCRHDGDFSGRSGPRDFNAELFEPISRRLAGSWERAFQRRIPTAVEDFIRSCKQIVQAFHDDCIAGVKSAAANPAGLHTLNQQIRFHMVMLDTIPTSFRPEIAEKQRDANRGFIPVIQSAMQPAYDACMRERGRGTYVRMKSIMEAHVDIARNTMFRQACDAVKREVDAMCTAIEQLMMAHLGKLFTMLERDYLATLVGEDAEFLAAVPWAERKLRGEMRPILEEADSRFAELCVPVSASDVDHEDGAVGSEQAADNLIARQLEAESSNVEPVVKPEPL</sequence>
<accession>A0AAD9W601</accession>
<feature type="compositionally biased region" description="Polar residues" evidence="2">
    <location>
        <begin position="22"/>
        <end position="38"/>
    </location>
</feature>
<dbReference type="InterPro" id="IPR056024">
    <property type="entry name" value="DUF7605"/>
</dbReference>